<keyword evidence="2" id="KW-1185">Reference proteome</keyword>
<dbReference type="SUPFAM" id="SSF54909">
    <property type="entry name" value="Dimeric alpha+beta barrel"/>
    <property type="match status" value="1"/>
</dbReference>
<protein>
    <submittedName>
        <fullName evidence="1">L-rhamnose mutarotase</fullName>
    </submittedName>
</protein>
<dbReference type="InterPro" id="IPR008000">
    <property type="entry name" value="Rham/fucose_mutarotase"/>
</dbReference>
<sequence>MSHEHAFHMVLRPGAGPEYVRLHSPVPKAISDQLAAASITDYAIFLDGDHVFAHFRYEDPEALRSALSYDADPEWTAQVIALTLDRPLDDDLPLIRGLPKVFCFPDRPDPSESA</sequence>
<gene>
    <name evidence="1" type="ORF">SAMN05443637_11536</name>
</gene>
<dbReference type="EMBL" id="FRAP01000015">
    <property type="protein sequence ID" value="SHK95662.1"/>
    <property type="molecule type" value="Genomic_DNA"/>
</dbReference>
<dbReference type="Gene3D" id="3.30.70.100">
    <property type="match status" value="1"/>
</dbReference>
<evidence type="ECO:0000313" key="2">
    <source>
        <dbReference type="Proteomes" id="UP000184363"/>
    </source>
</evidence>
<dbReference type="STRING" id="1848.SAMN05443637_11536"/>
<dbReference type="RefSeq" id="WP_073458511.1">
    <property type="nucleotide sequence ID" value="NZ_FRAP01000015.1"/>
</dbReference>
<dbReference type="Pfam" id="PF05336">
    <property type="entry name" value="rhaM"/>
    <property type="match status" value="1"/>
</dbReference>
<evidence type="ECO:0000313" key="1">
    <source>
        <dbReference type="EMBL" id="SHK95662.1"/>
    </source>
</evidence>
<accession>A0A1M6WPG7</accession>
<reference evidence="1 2" key="1">
    <citation type="submission" date="2016-11" db="EMBL/GenBank/DDBJ databases">
        <authorList>
            <person name="Jaros S."/>
            <person name="Januszkiewicz K."/>
            <person name="Wedrychowicz H."/>
        </authorList>
    </citation>
    <scope>NUCLEOTIDE SEQUENCE [LARGE SCALE GENOMIC DNA]</scope>
    <source>
        <strain evidence="1 2">DSM 43832</strain>
    </source>
</reference>
<dbReference type="InterPro" id="IPR011008">
    <property type="entry name" value="Dimeric_a/b-barrel"/>
</dbReference>
<proteinExistence type="predicted"/>
<organism evidence="1 2">
    <name type="scientific">Pseudonocardia thermophila</name>
    <dbReference type="NCBI Taxonomy" id="1848"/>
    <lineage>
        <taxon>Bacteria</taxon>
        <taxon>Bacillati</taxon>
        <taxon>Actinomycetota</taxon>
        <taxon>Actinomycetes</taxon>
        <taxon>Pseudonocardiales</taxon>
        <taxon>Pseudonocardiaceae</taxon>
        <taxon>Pseudonocardia</taxon>
    </lineage>
</organism>
<dbReference type="AlphaFoldDB" id="A0A1M6WPG7"/>
<name>A0A1M6WPG7_PSETH</name>
<dbReference type="Proteomes" id="UP000184363">
    <property type="component" value="Unassembled WGS sequence"/>
</dbReference>
<dbReference type="OrthoDB" id="3826869at2"/>
<dbReference type="GO" id="GO:0016857">
    <property type="term" value="F:racemase and epimerase activity, acting on carbohydrates and derivatives"/>
    <property type="evidence" value="ECO:0007669"/>
    <property type="project" value="InterPro"/>
</dbReference>